<sequence length="115" mass="12393">GVCFLWRPPLPRSDVCRAIIGSPAATARSLVVLFLWKRFFHLGSSFVGLRASPAFLRLAAVGAACRIGADRAMRSMARWAGVCVYDRSSWCSVCASSAYVDAGNKNYGGKLTGFL</sequence>
<proteinExistence type="predicted"/>
<accession>A0A445MG66</accession>
<name>A0A445MG66_ENSVE</name>
<dbReference type="AlphaFoldDB" id="A0A445MG66"/>
<gene>
    <name evidence="1" type="ORF">BHM03_00021506</name>
</gene>
<protein>
    <submittedName>
        <fullName evidence="1">Uncharacterized protein</fullName>
    </submittedName>
</protein>
<dbReference type="EMBL" id="KV875854">
    <property type="protein sequence ID" value="RZR73213.1"/>
    <property type="molecule type" value="Genomic_DNA"/>
</dbReference>
<organism evidence="1">
    <name type="scientific">Ensete ventricosum</name>
    <name type="common">Abyssinian banana</name>
    <name type="synonym">Musa ensete</name>
    <dbReference type="NCBI Taxonomy" id="4639"/>
    <lineage>
        <taxon>Eukaryota</taxon>
        <taxon>Viridiplantae</taxon>
        <taxon>Streptophyta</taxon>
        <taxon>Embryophyta</taxon>
        <taxon>Tracheophyta</taxon>
        <taxon>Spermatophyta</taxon>
        <taxon>Magnoliopsida</taxon>
        <taxon>Liliopsida</taxon>
        <taxon>Zingiberales</taxon>
        <taxon>Musaceae</taxon>
        <taxon>Ensete</taxon>
    </lineage>
</organism>
<reference evidence="1" key="1">
    <citation type="journal article" date="2018" name="Data Brief">
        <title>Genome sequence data from 17 accessions of Ensete ventricosum, a staple food crop for millions in Ethiopia.</title>
        <authorList>
            <person name="Yemataw Z."/>
            <person name="Muzemil S."/>
            <person name="Ambachew D."/>
            <person name="Tripathi L."/>
            <person name="Tesfaye K."/>
            <person name="Chala A."/>
            <person name="Farbos A."/>
            <person name="O'Neill P."/>
            <person name="Moore K."/>
            <person name="Grant M."/>
            <person name="Studholme D.J."/>
        </authorList>
    </citation>
    <scope>NUCLEOTIDE SEQUENCE [LARGE SCALE GENOMIC DNA]</scope>
    <source>
        <tissue evidence="1">Leaf</tissue>
    </source>
</reference>
<evidence type="ECO:0000313" key="1">
    <source>
        <dbReference type="EMBL" id="RZR73213.1"/>
    </source>
</evidence>
<feature type="non-terminal residue" evidence="1">
    <location>
        <position position="1"/>
    </location>
</feature>
<dbReference type="Proteomes" id="UP000290560">
    <property type="component" value="Unassembled WGS sequence"/>
</dbReference>